<organism evidence="3 4">
    <name type="scientific">Acinetobacter johnsonii</name>
    <dbReference type="NCBI Taxonomy" id="40214"/>
    <lineage>
        <taxon>Bacteria</taxon>
        <taxon>Pseudomonadati</taxon>
        <taxon>Pseudomonadota</taxon>
        <taxon>Gammaproteobacteria</taxon>
        <taxon>Moraxellales</taxon>
        <taxon>Moraxellaceae</taxon>
        <taxon>Acinetobacter</taxon>
    </lineage>
</organism>
<reference evidence="3 4" key="1">
    <citation type="submission" date="2019-07" db="EMBL/GenBank/DDBJ databases">
        <title>Whole genome shotgun sequence of Acinetobacter johnsonii NBRC 102197.</title>
        <authorList>
            <person name="Hosoyama A."/>
            <person name="Uohara A."/>
            <person name="Ohji S."/>
            <person name="Ichikawa N."/>
        </authorList>
    </citation>
    <scope>NUCLEOTIDE SEQUENCE [LARGE SCALE GENOMIC DNA]</scope>
    <source>
        <strain evidence="3 4">NBRC 102197</strain>
    </source>
</reference>
<evidence type="ECO:0000256" key="1">
    <source>
        <dbReference type="ARBA" id="ARBA00022481"/>
    </source>
</evidence>
<keyword evidence="2" id="KW-1133">Transmembrane helix</keyword>
<dbReference type="InterPro" id="IPR045584">
    <property type="entry name" value="Pilin-like"/>
</dbReference>
<keyword evidence="1" id="KW-0488">Methylation</keyword>
<dbReference type="GO" id="GO:0043683">
    <property type="term" value="P:type IV pilus assembly"/>
    <property type="evidence" value="ECO:0007669"/>
    <property type="project" value="InterPro"/>
</dbReference>
<dbReference type="NCBIfam" id="TIGR02532">
    <property type="entry name" value="IV_pilin_GFxxxE"/>
    <property type="match status" value="1"/>
</dbReference>
<dbReference type="SUPFAM" id="SSF54523">
    <property type="entry name" value="Pili subunits"/>
    <property type="match status" value="1"/>
</dbReference>
<dbReference type="PRINTS" id="PR00813">
    <property type="entry name" value="BCTERIALGSPG"/>
</dbReference>
<dbReference type="InterPro" id="IPR031982">
    <property type="entry name" value="PilE-like"/>
</dbReference>
<accession>A0AAV3WEW9</accession>
<protein>
    <submittedName>
        <fullName evidence="3">Pilus assembly protein PilE</fullName>
    </submittedName>
</protein>
<dbReference type="PANTHER" id="PTHR30093:SF47">
    <property type="entry name" value="TYPE IV PILUS NON-CORE MINOR PILIN PILE"/>
    <property type="match status" value="1"/>
</dbReference>
<dbReference type="AlphaFoldDB" id="A0AAV3WEW9"/>
<feature type="transmembrane region" description="Helical" evidence="2">
    <location>
        <begin position="6"/>
        <end position="29"/>
    </location>
</feature>
<evidence type="ECO:0000313" key="4">
    <source>
        <dbReference type="Proteomes" id="UP000321274"/>
    </source>
</evidence>
<dbReference type="PANTHER" id="PTHR30093">
    <property type="entry name" value="GENERAL SECRETION PATHWAY PROTEIN G"/>
    <property type="match status" value="1"/>
</dbReference>
<proteinExistence type="predicted"/>
<dbReference type="InterPro" id="IPR000983">
    <property type="entry name" value="Bac_GSPG_pilin"/>
</dbReference>
<keyword evidence="2" id="KW-0472">Membrane</keyword>
<dbReference type="Pfam" id="PF07963">
    <property type="entry name" value="N_methyl"/>
    <property type="match status" value="1"/>
</dbReference>
<dbReference type="InterPro" id="IPR012902">
    <property type="entry name" value="N_methyl_site"/>
</dbReference>
<dbReference type="Pfam" id="PF16732">
    <property type="entry name" value="ComP_DUS"/>
    <property type="match status" value="1"/>
</dbReference>
<name>A0AAV3WEW9_ACIJO</name>
<dbReference type="Gene3D" id="3.30.700.10">
    <property type="entry name" value="Glycoprotein, Type 4 Pilin"/>
    <property type="match status" value="1"/>
</dbReference>
<dbReference type="EMBL" id="BJUJ01000036">
    <property type="protein sequence ID" value="GEK44287.1"/>
    <property type="molecule type" value="Genomic_DNA"/>
</dbReference>
<sequence>MVIRGFTLIELMIVVAIIGVLAAIAYPSYQEHVRKTKRVDAQTEMLEIARRLSNFKASNYSFRGANIANLNIPNRLPRTGQALYNVVITPAADGALTGETWTMTATPVAAQQQAGNGHLVLNHRGERCWTKGSDKNNGDACVPSITSNWDGR</sequence>
<dbReference type="PROSITE" id="PS00409">
    <property type="entry name" value="PROKAR_NTER_METHYL"/>
    <property type="match status" value="1"/>
</dbReference>
<dbReference type="GO" id="GO:0015628">
    <property type="term" value="P:protein secretion by the type II secretion system"/>
    <property type="evidence" value="ECO:0007669"/>
    <property type="project" value="InterPro"/>
</dbReference>
<evidence type="ECO:0000256" key="2">
    <source>
        <dbReference type="SAM" id="Phobius"/>
    </source>
</evidence>
<gene>
    <name evidence="3" type="primary">pilE</name>
    <name evidence="3" type="ORF">AJO04nite_15450</name>
</gene>
<dbReference type="Proteomes" id="UP000321274">
    <property type="component" value="Unassembled WGS sequence"/>
</dbReference>
<dbReference type="GO" id="GO:0015627">
    <property type="term" value="C:type II protein secretion system complex"/>
    <property type="evidence" value="ECO:0007669"/>
    <property type="project" value="InterPro"/>
</dbReference>
<keyword evidence="2" id="KW-0812">Transmembrane</keyword>
<dbReference type="RefSeq" id="WP_114836312.1">
    <property type="nucleotide sequence ID" value="NZ_BJUJ01000036.1"/>
</dbReference>
<comment type="caution">
    <text evidence="3">The sequence shown here is derived from an EMBL/GenBank/DDBJ whole genome shotgun (WGS) entry which is preliminary data.</text>
</comment>
<evidence type="ECO:0000313" key="3">
    <source>
        <dbReference type="EMBL" id="GEK44287.1"/>
    </source>
</evidence>